<evidence type="ECO:0000313" key="17">
    <source>
        <dbReference type="Proteomes" id="UP001144280"/>
    </source>
</evidence>
<evidence type="ECO:0000256" key="8">
    <source>
        <dbReference type="ARBA" id="ARBA00022857"/>
    </source>
</evidence>
<dbReference type="InterPro" id="IPR025700">
    <property type="entry name" value="Lys/Orn_oxygenase"/>
</dbReference>
<dbReference type="InterPro" id="IPR036188">
    <property type="entry name" value="FAD/NAD-bd_sf"/>
</dbReference>
<dbReference type="PANTHER" id="PTHR42802:SF1">
    <property type="entry name" value="L-ORNITHINE N(5)-MONOOXYGENASE"/>
    <property type="match status" value="1"/>
</dbReference>
<dbReference type="EMBL" id="BSDI01000017">
    <property type="protein sequence ID" value="GLH98506.1"/>
    <property type="molecule type" value="Genomic_DNA"/>
</dbReference>
<keyword evidence="17" id="KW-1185">Reference proteome</keyword>
<evidence type="ECO:0000256" key="14">
    <source>
        <dbReference type="ARBA" id="ARBA00032738"/>
    </source>
</evidence>
<dbReference type="Gene3D" id="3.50.50.60">
    <property type="entry name" value="FAD/NAD(P)-binding domain"/>
    <property type="match status" value="1"/>
</dbReference>
<evidence type="ECO:0000256" key="4">
    <source>
        <dbReference type="ARBA" id="ARBA00013076"/>
    </source>
</evidence>
<keyword evidence="10" id="KW-0503">Monooxygenase</keyword>
<evidence type="ECO:0000256" key="15">
    <source>
        <dbReference type="ARBA" id="ARBA00048407"/>
    </source>
</evidence>
<dbReference type="EC" id="1.14.13.59" evidence="4"/>
<dbReference type="PRINTS" id="PR00368">
    <property type="entry name" value="FADPNR"/>
</dbReference>
<evidence type="ECO:0000256" key="13">
    <source>
        <dbReference type="ARBA" id="ARBA00032493"/>
    </source>
</evidence>
<organism evidence="16 17">
    <name type="scientific">Phytohabitans aurantiacus</name>
    <dbReference type="NCBI Taxonomy" id="3016789"/>
    <lineage>
        <taxon>Bacteria</taxon>
        <taxon>Bacillati</taxon>
        <taxon>Actinomycetota</taxon>
        <taxon>Actinomycetes</taxon>
        <taxon>Micromonosporales</taxon>
        <taxon>Micromonosporaceae</taxon>
    </lineage>
</organism>
<evidence type="ECO:0000256" key="1">
    <source>
        <dbReference type="ARBA" id="ARBA00001974"/>
    </source>
</evidence>
<evidence type="ECO:0000256" key="10">
    <source>
        <dbReference type="ARBA" id="ARBA00023033"/>
    </source>
</evidence>
<dbReference type="Pfam" id="PF13434">
    <property type="entry name" value="Lys_Orn_oxgnase"/>
    <property type="match status" value="1"/>
</dbReference>
<gene>
    <name evidence="16" type="primary">iucD</name>
    <name evidence="16" type="ORF">Pa4123_37810</name>
</gene>
<proteinExistence type="inferred from homology"/>
<evidence type="ECO:0000256" key="5">
    <source>
        <dbReference type="ARBA" id="ARBA00016406"/>
    </source>
</evidence>
<name>A0ABQ5QX70_9ACTN</name>
<keyword evidence="6" id="KW-0285">Flavoprotein</keyword>
<comment type="cofactor">
    <cofactor evidence="1">
        <name>FAD</name>
        <dbReference type="ChEBI" id="CHEBI:57692"/>
    </cofactor>
</comment>
<keyword evidence="9" id="KW-0560">Oxidoreductase</keyword>
<reference evidence="16" key="1">
    <citation type="submission" date="2022-12" db="EMBL/GenBank/DDBJ databases">
        <title>New Phytohabitans aurantiacus sp. RD004123 nov., an actinomycete isolated from soil.</title>
        <authorList>
            <person name="Triningsih D.W."/>
            <person name="Harunari E."/>
            <person name="Igarashi Y."/>
        </authorList>
    </citation>
    <scope>NUCLEOTIDE SEQUENCE</scope>
    <source>
        <strain evidence="16">RD004123</strain>
    </source>
</reference>
<keyword evidence="7" id="KW-0274">FAD</keyword>
<comment type="catalytic activity">
    <reaction evidence="15">
        <text>L-lysine + NADPH + O2 = N(6)-hydroxy-L-lysine + NADP(+) + H2O</text>
        <dbReference type="Rhea" id="RHEA:23228"/>
        <dbReference type="ChEBI" id="CHEBI:15377"/>
        <dbReference type="ChEBI" id="CHEBI:15379"/>
        <dbReference type="ChEBI" id="CHEBI:32551"/>
        <dbReference type="ChEBI" id="CHEBI:57783"/>
        <dbReference type="ChEBI" id="CHEBI:57820"/>
        <dbReference type="ChEBI" id="CHEBI:58349"/>
        <dbReference type="EC" id="1.14.13.59"/>
    </reaction>
</comment>
<accession>A0ABQ5QX70</accession>
<evidence type="ECO:0000256" key="9">
    <source>
        <dbReference type="ARBA" id="ARBA00023002"/>
    </source>
</evidence>
<keyword evidence="8" id="KW-0521">NADP</keyword>
<dbReference type="RefSeq" id="WP_281897469.1">
    <property type="nucleotide sequence ID" value="NZ_BSDI01000017.1"/>
</dbReference>
<dbReference type="SUPFAM" id="SSF51905">
    <property type="entry name" value="FAD/NAD(P)-binding domain"/>
    <property type="match status" value="2"/>
</dbReference>
<evidence type="ECO:0000256" key="6">
    <source>
        <dbReference type="ARBA" id="ARBA00022630"/>
    </source>
</evidence>
<sequence>MPTTEPARPAHHFVAGIGAGPANLSLAALGEDLLPGGLPLFERQPGPAWHPGLLGAHSRLQTSWVKDLVTLVDPRNRLSFLNYLVQTGRIYAFLNAQFDAIPRVEYARYLGWAASELGTVRYGTAIHEIRFADRFELVGADGPVATAEHLVLGLGTHPEVPPCLPPGGLPGVVLAERLDATLAGDSGATGGQVIVVGGGQTGAEAVLSLVRRGVRDIRWLGRRHWFAPLDDSPPANDFYRPAYQRFFHNLPDDVRHAYVGAQVLTSDGVSLETLQEIYRANYEGYLRDGRAPVMILPGRDVVRAGARDGVVTLWCRRASGGSERHTAHLVVLATGRRPAPLPLSAGLAELVELDGAGDPIVDHDYSIRWKHAPRHRIFVQNRGRLSHGLADPNLSLLPVRSAIILNTLLDRPAFTIRDEQVYTMWA</sequence>
<comment type="similarity">
    <text evidence="3">Belongs to the lysine N(6)-hydroxylase/L-ornithine N(5)-oxygenase family.</text>
</comment>
<evidence type="ECO:0000256" key="7">
    <source>
        <dbReference type="ARBA" id="ARBA00022827"/>
    </source>
</evidence>
<dbReference type="Proteomes" id="UP001144280">
    <property type="component" value="Unassembled WGS sequence"/>
</dbReference>
<evidence type="ECO:0000256" key="11">
    <source>
        <dbReference type="ARBA" id="ARBA00029939"/>
    </source>
</evidence>
<dbReference type="PRINTS" id="PR00411">
    <property type="entry name" value="PNDRDTASEI"/>
</dbReference>
<protein>
    <recommendedName>
        <fullName evidence="5">L-lysine N6-monooxygenase MbtG</fullName>
        <ecNumber evidence="4">1.14.13.59</ecNumber>
    </recommendedName>
    <alternativeName>
        <fullName evidence="14">Lysine 6-N-hydroxylase</fullName>
    </alternativeName>
    <alternativeName>
        <fullName evidence="13">Lysine N6-hydroxylase</fullName>
    </alternativeName>
    <alternativeName>
        <fullName evidence="11">Lysine-N-oxygenase</fullName>
    </alternativeName>
    <alternativeName>
        <fullName evidence="12">Mycobactin synthase protein G</fullName>
    </alternativeName>
</protein>
<comment type="pathway">
    <text evidence="2">Siderophore biosynthesis.</text>
</comment>
<evidence type="ECO:0000256" key="2">
    <source>
        <dbReference type="ARBA" id="ARBA00004924"/>
    </source>
</evidence>
<comment type="caution">
    <text evidence="16">The sequence shown here is derived from an EMBL/GenBank/DDBJ whole genome shotgun (WGS) entry which is preliminary data.</text>
</comment>
<evidence type="ECO:0000256" key="12">
    <source>
        <dbReference type="ARBA" id="ARBA00031158"/>
    </source>
</evidence>
<evidence type="ECO:0000256" key="3">
    <source>
        <dbReference type="ARBA" id="ARBA00007588"/>
    </source>
</evidence>
<dbReference type="PANTHER" id="PTHR42802">
    <property type="entry name" value="MONOOXYGENASE"/>
    <property type="match status" value="1"/>
</dbReference>
<evidence type="ECO:0000313" key="16">
    <source>
        <dbReference type="EMBL" id="GLH98506.1"/>
    </source>
</evidence>